<keyword evidence="2 10" id="KW-0732">Signal</keyword>
<dbReference type="PANTHER" id="PTHR23277">
    <property type="entry name" value="NECTIN-RELATED"/>
    <property type="match status" value="1"/>
</dbReference>
<keyword evidence="9" id="KW-1133">Transmembrane helix</keyword>
<evidence type="ECO:0000313" key="13">
    <source>
        <dbReference type="EMBL" id="CAF1114620.1"/>
    </source>
</evidence>
<dbReference type="InterPro" id="IPR003598">
    <property type="entry name" value="Ig_sub2"/>
</dbReference>
<feature type="transmembrane region" description="Helical" evidence="9">
    <location>
        <begin position="330"/>
        <end position="354"/>
    </location>
</feature>
<dbReference type="Pfam" id="PF13927">
    <property type="entry name" value="Ig_3"/>
    <property type="match status" value="1"/>
</dbReference>
<feature type="domain" description="Ig-like" evidence="12">
    <location>
        <begin position="163"/>
        <end position="258"/>
    </location>
</feature>
<evidence type="ECO:0000256" key="7">
    <source>
        <dbReference type="PROSITE-ProRule" id="PRU00076"/>
    </source>
</evidence>
<dbReference type="GO" id="GO:0007156">
    <property type="term" value="P:homophilic cell adhesion via plasma membrane adhesion molecules"/>
    <property type="evidence" value="ECO:0007669"/>
    <property type="project" value="TreeGrafter"/>
</dbReference>
<dbReference type="SUPFAM" id="SSF57196">
    <property type="entry name" value="EGF/Laminin"/>
    <property type="match status" value="1"/>
</dbReference>
<dbReference type="PROSITE" id="PS50835">
    <property type="entry name" value="IG_LIKE"/>
    <property type="match status" value="1"/>
</dbReference>
<keyword evidence="5 7" id="KW-1015">Disulfide bond</keyword>
<feature type="disulfide bond" evidence="7">
    <location>
        <begin position="299"/>
        <end position="308"/>
    </location>
</feature>
<dbReference type="SUPFAM" id="SSF48726">
    <property type="entry name" value="Immunoglobulin"/>
    <property type="match status" value="1"/>
</dbReference>
<dbReference type="PROSITE" id="PS00022">
    <property type="entry name" value="EGF_1"/>
    <property type="match status" value="1"/>
</dbReference>
<evidence type="ECO:0000256" key="4">
    <source>
        <dbReference type="ARBA" id="ARBA00023136"/>
    </source>
</evidence>
<feature type="domain" description="EGF-like" evidence="11">
    <location>
        <begin position="272"/>
        <end position="309"/>
    </location>
</feature>
<dbReference type="GO" id="GO:0007157">
    <property type="term" value="P:heterophilic cell-cell adhesion via plasma membrane cell adhesion molecules"/>
    <property type="evidence" value="ECO:0007669"/>
    <property type="project" value="TreeGrafter"/>
</dbReference>
<dbReference type="Gene3D" id="2.10.25.10">
    <property type="entry name" value="Laminin"/>
    <property type="match status" value="1"/>
</dbReference>
<dbReference type="InterPro" id="IPR000742">
    <property type="entry name" value="EGF"/>
</dbReference>
<dbReference type="InterPro" id="IPR036179">
    <property type="entry name" value="Ig-like_dom_sf"/>
</dbReference>
<organism evidence="13 14">
    <name type="scientific">Adineta steineri</name>
    <dbReference type="NCBI Taxonomy" id="433720"/>
    <lineage>
        <taxon>Eukaryota</taxon>
        <taxon>Metazoa</taxon>
        <taxon>Spiralia</taxon>
        <taxon>Gnathifera</taxon>
        <taxon>Rotifera</taxon>
        <taxon>Eurotatoria</taxon>
        <taxon>Bdelloidea</taxon>
        <taxon>Adinetida</taxon>
        <taxon>Adinetidae</taxon>
        <taxon>Adineta</taxon>
    </lineage>
</organism>
<dbReference type="GO" id="GO:0005912">
    <property type="term" value="C:adherens junction"/>
    <property type="evidence" value="ECO:0007669"/>
    <property type="project" value="TreeGrafter"/>
</dbReference>
<evidence type="ECO:0000256" key="9">
    <source>
        <dbReference type="SAM" id="Phobius"/>
    </source>
</evidence>
<dbReference type="SMART" id="SM00408">
    <property type="entry name" value="IGc2"/>
    <property type="match status" value="1"/>
</dbReference>
<reference evidence="13" key="1">
    <citation type="submission" date="2021-02" db="EMBL/GenBank/DDBJ databases">
        <authorList>
            <person name="Nowell W R."/>
        </authorList>
    </citation>
    <scope>NUCLEOTIDE SEQUENCE</scope>
</reference>
<evidence type="ECO:0000256" key="3">
    <source>
        <dbReference type="ARBA" id="ARBA00022737"/>
    </source>
</evidence>
<dbReference type="AlphaFoldDB" id="A0A814Q5B7"/>
<evidence type="ECO:0000256" key="5">
    <source>
        <dbReference type="ARBA" id="ARBA00023157"/>
    </source>
</evidence>
<evidence type="ECO:0000256" key="10">
    <source>
        <dbReference type="SAM" id="SignalP"/>
    </source>
</evidence>
<feature type="chain" id="PRO_5032908121" evidence="10">
    <location>
        <begin position="27"/>
        <end position="569"/>
    </location>
</feature>
<feature type="region of interest" description="Disordered" evidence="8">
    <location>
        <begin position="379"/>
        <end position="458"/>
    </location>
</feature>
<feature type="compositionally biased region" description="Polar residues" evidence="8">
    <location>
        <begin position="442"/>
        <end position="451"/>
    </location>
</feature>
<comment type="caution">
    <text evidence="7">Lacks conserved residue(s) required for the propagation of feature annotation.</text>
</comment>
<feature type="compositionally biased region" description="Polar residues" evidence="8">
    <location>
        <begin position="382"/>
        <end position="391"/>
    </location>
</feature>
<keyword evidence="7" id="KW-0245">EGF-like domain</keyword>
<evidence type="ECO:0000256" key="8">
    <source>
        <dbReference type="SAM" id="MobiDB-lite"/>
    </source>
</evidence>
<keyword evidence="6" id="KW-0325">Glycoprotein</keyword>
<gene>
    <name evidence="13" type="ORF">QVE165_LOCUS21042</name>
</gene>
<evidence type="ECO:0000256" key="2">
    <source>
        <dbReference type="ARBA" id="ARBA00022729"/>
    </source>
</evidence>
<evidence type="ECO:0000313" key="14">
    <source>
        <dbReference type="Proteomes" id="UP000663832"/>
    </source>
</evidence>
<dbReference type="InterPro" id="IPR013783">
    <property type="entry name" value="Ig-like_fold"/>
</dbReference>
<comment type="subcellular location">
    <subcellularLocation>
        <location evidence="1">Membrane</location>
    </subcellularLocation>
</comment>
<name>A0A814Q5B7_9BILA</name>
<keyword evidence="4 9" id="KW-0472">Membrane</keyword>
<accession>A0A814Q5B7</accession>
<dbReference type="GO" id="GO:0016020">
    <property type="term" value="C:membrane"/>
    <property type="evidence" value="ECO:0007669"/>
    <property type="project" value="UniProtKB-SubCell"/>
</dbReference>
<proteinExistence type="predicted"/>
<dbReference type="EMBL" id="CAJNOM010000134">
    <property type="protein sequence ID" value="CAF1114620.1"/>
    <property type="molecule type" value="Genomic_DNA"/>
</dbReference>
<keyword evidence="14" id="KW-1185">Reference proteome</keyword>
<dbReference type="InterPro" id="IPR051427">
    <property type="entry name" value="Nectin/Nectin-like"/>
</dbReference>
<protein>
    <submittedName>
        <fullName evidence="13">Uncharacterized protein</fullName>
    </submittedName>
</protein>
<evidence type="ECO:0000256" key="6">
    <source>
        <dbReference type="ARBA" id="ARBA00023180"/>
    </source>
</evidence>
<feature type="signal peptide" evidence="10">
    <location>
        <begin position="1"/>
        <end position="26"/>
    </location>
</feature>
<dbReference type="Proteomes" id="UP000663832">
    <property type="component" value="Unassembled WGS sequence"/>
</dbReference>
<evidence type="ECO:0000259" key="11">
    <source>
        <dbReference type="PROSITE" id="PS50026"/>
    </source>
</evidence>
<comment type="caution">
    <text evidence="13">The sequence shown here is derived from an EMBL/GenBank/DDBJ whole genome shotgun (WGS) entry which is preliminary data.</text>
</comment>
<keyword evidence="3" id="KW-0677">Repeat</keyword>
<keyword evidence="9" id="KW-0812">Transmembrane</keyword>
<evidence type="ECO:0000259" key="12">
    <source>
        <dbReference type="PROSITE" id="PS50835"/>
    </source>
</evidence>
<dbReference type="PANTHER" id="PTHR23277:SF106">
    <property type="entry name" value="NECTIN-1 ISOFORM X1-RELATED"/>
    <property type="match status" value="1"/>
</dbReference>
<dbReference type="InterPro" id="IPR007110">
    <property type="entry name" value="Ig-like_dom"/>
</dbReference>
<evidence type="ECO:0000256" key="1">
    <source>
        <dbReference type="ARBA" id="ARBA00004370"/>
    </source>
</evidence>
<dbReference type="PROSITE" id="PS50026">
    <property type="entry name" value="EGF_3"/>
    <property type="match status" value="1"/>
</dbReference>
<dbReference type="Gene3D" id="2.60.40.10">
    <property type="entry name" value="Immunoglobulins"/>
    <property type="match status" value="1"/>
</dbReference>
<sequence length="569" mass="65349">MSSITIICIQLIILISKISFIHQAIAVNQCDFSSSIYLQAATYTHSLVLRVQPLHLLDQDYNINNTIIRKVLVREVIKIPTNNNHHHHHIKMNDIIIIRINDNDDEFLDNSCWHLLRISTVDVILFLNETNTNEFDLHYPPVESTLRVRENIDAVLNHETYPPQVLIKTRIDKAILSKDYSLQCNSRGNPLPRLLWSKKLDINETFEYYPLSKQCQTSCRIYSVQHKYQSTLFFQSLTPDDIGTYVCHAENPMNRTTTSVYLDIDHHNQLNRNLTCSSLKDCHDRGQCIIVKNQLKCLCDKQYFGEQCETNYDDLIKNQDSAILLFKSRFLAGFILALIGFFLLSIALLSWFLAKNNEQKRKKLPDKISVEKPLITPPITEKISSTETNGTIPAPSSIDQKHKQSPPPPPPAPVTATHISHSPMIDRKSITPPVIQRPFIQKTVTRESSTGTEDDDEDNLTNYLRHYQTLPPVPTTIDEEYEERFSFKMNKSEELGLGSLMNGTNDINNRVISQGHVELYQPDNQTGLIKPLNIGKDQPQRYTKYVSSYSKFVLPRPVKSSSLSEYQQR</sequence>
<dbReference type="OrthoDB" id="10012075at2759"/>